<sequence>MKNPTENAFIAQDGIGGYDWSYQAEEKHPTNYALMSLTSLGISSSSDFTVDSCSITCIKAYATLKEQYDSLSSDYKKSQFNFVSYKAGLQSVEERLAHYKKNEVVFEEKINILNLEVKLRDNALVENTKKLEKAEKERHALGYKAASLAVESFVNSSEMLENQKNIKSRSDKGYHAVPPPYTWNYIPAKPDLMFIDEQVESESVDVVSNVTSSDIKTVDSKHEPISNAFKIGHSQVRRPYNKYSAYKKTIFNKMVNTVRVKDTTARERAVKEYKEKEVIDSGCSRNMIGNKCYLTDYEDYDGGFVSFGDDKGRIYGKVIKPHNKTPYELIRGRPPLIDFMKPFGCLVTILNTRDSLGKIDGKVDEGIFVGHFMDSAVDAAKKATKVDESRVSDNGGQDDQVTRSEFEGLLQQERQTEHINSTNSFNSVVSPVNTAGPSFANTTSPSQLNAAGTPATVEEEVDMNNVVSSYIISDAPLTKFLKGHTKDQVIGSIETPIQTRQMTKINEEHDLISSVQKLRRTGRRSNLRIFNKWYESLVRSFDRQKNKIQALQKKKMIKTKSTSENEPCGSKDCKKNNDSLNRYSAVPPPVANLYLSPKKDLSWTGLPECADDTVTDYSRPSPTVESTTEDGQNINSFASKNGEPTDSILSKPAVKFVKAVDRPAERPMTNKAKTVKKPTVKYAEMYRRPSKKPTVKGNQRNWNNLKTQQPGPDFVMKKKACFNCGDFNYLAYDCRKRVKRGTTRSQNNTYKSPLHRPGGHRPHGPPMRPMRSNMNESPKAGERVESKSSYSQGTKLEDSVRTKRSRGTRNLKIQKLNIKFRGGLNVPTAELRVSPAEEFALLRLLSATITLSNKAEDPISEFSTSGMRACAVPPPVANLYLSPKKDLSWTGLPECADDTVTDYSRPSPTVESTTEDGQNRNSFASKNGEPTDSILSKPAVKFVKAVDRPIERPTINKAETVNKPTVKYAEMYRRPSKKPTVRGNQRNWNNLKTQQLGSDFVMKKKACFNCGDFNHLAYDCRKR</sequence>
<feature type="compositionally biased region" description="Basic residues" evidence="2">
    <location>
        <begin position="753"/>
        <end position="763"/>
    </location>
</feature>
<feature type="compositionally biased region" description="Polar residues" evidence="2">
    <location>
        <begin position="615"/>
        <end position="645"/>
    </location>
</feature>
<dbReference type="PROSITE" id="PS50158">
    <property type="entry name" value="ZF_CCHC"/>
    <property type="match status" value="1"/>
</dbReference>
<evidence type="ECO:0000256" key="2">
    <source>
        <dbReference type="SAM" id="MobiDB-lite"/>
    </source>
</evidence>
<gene>
    <name evidence="4" type="ORF">Tci_342311</name>
</gene>
<dbReference type="EMBL" id="BKCJ010124637">
    <property type="protein sequence ID" value="GEX70336.1"/>
    <property type="molecule type" value="Genomic_DNA"/>
</dbReference>
<name>A0A699H8M3_TANCI</name>
<keyword evidence="1" id="KW-0863">Zinc-finger</keyword>
<dbReference type="InterPro" id="IPR001878">
    <property type="entry name" value="Znf_CCHC"/>
</dbReference>
<feature type="region of interest" description="Disordered" evidence="2">
    <location>
        <begin position="553"/>
        <end position="573"/>
    </location>
</feature>
<comment type="caution">
    <text evidence="4">The sequence shown here is derived from an EMBL/GenBank/DDBJ whole genome shotgun (WGS) entry which is preliminary data.</text>
</comment>
<keyword evidence="1" id="KW-0479">Metal-binding</keyword>
<feature type="region of interest" description="Disordered" evidence="2">
    <location>
        <begin position="899"/>
        <end position="932"/>
    </location>
</feature>
<feature type="region of interest" description="Disordered" evidence="2">
    <location>
        <begin position="741"/>
        <end position="808"/>
    </location>
</feature>
<keyword evidence="1" id="KW-0862">Zinc</keyword>
<protein>
    <submittedName>
        <fullName evidence="4">Retrovirus-related Pol polyprotein from transposon TNT 1-94</fullName>
    </submittedName>
</protein>
<feature type="non-terminal residue" evidence="4">
    <location>
        <position position="1023"/>
    </location>
</feature>
<feature type="domain" description="CCHC-type" evidence="3">
    <location>
        <begin position="1007"/>
        <end position="1022"/>
    </location>
</feature>
<feature type="region of interest" description="Disordered" evidence="2">
    <location>
        <begin position="383"/>
        <end position="402"/>
    </location>
</feature>
<reference evidence="4" key="1">
    <citation type="journal article" date="2019" name="Sci. Rep.">
        <title>Draft genome of Tanacetum cinerariifolium, the natural source of mosquito coil.</title>
        <authorList>
            <person name="Yamashiro T."/>
            <person name="Shiraishi A."/>
            <person name="Satake H."/>
            <person name="Nakayama K."/>
        </authorList>
    </citation>
    <scope>NUCLEOTIDE SEQUENCE</scope>
</reference>
<evidence type="ECO:0000259" key="3">
    <source>
        <dbReference type="PROSITE" id="PS50158"/>
    </source>
</evidence>
<dbReference type="GO" id="GO:0008270">
    <property type="term" value="F:zinc ion binding"/>
    <property type="evidence" value="ECO:0007669"/>
    <property type="project" value="UniProtKB-KW"/>
</dbReference>
<evidence type="ECO:0000256" key="1">
    <source>
        <dbReference type="PROSITE-ProRule" id="PRU00047"/>
    </source>
</evidence>
<dbReference type="GO" id="GO:0003676">
    <property type="term" value="F:nucleic acid binding"/>
    <property type="evidence" value="ECO:0007669"/>
    <property type="project" value="InterPro"/>
</dbReference>
<feature type="compositionally biased region" description="Polar residues" evidence="2">
    <location>
        <begin position="901"/>
        <end position="932"/>
    </location>
</feature>
<dbReference type="AlphaFoldDB" id="A0A699H8M3"/>
<accession>A0A699H8M3</accession>
<evidence type="ECO:0000313" key="4">
    <source>
        <dbReference type="EMBL" id="GEX70336.1"/>
    </source>
</evidence>
<organism evidence="4">
    <name type="scientific">Tanacetum cinerariifolium</name>
    <name type="common">Dalmatian daisy</name>
    <name type="synonym">Chrysanthemum cinerariifolium</name>
    <dbReference type="NCBI Taxonomy" id="118510"/>
    <lineage>
        <taxon>Eukaryota</taxon>
        <taxon>Viridiplantae</taxon>
        <taxon>Streptophyta</taxon>
        <taxon>Embryophyta</taxon>
        <taxon>Tracheophyta</taxon>
        <taxon>Spermatophyta</taxon>
        <taxon>Magnoliopsida</taxon>
        <taxon>eudicotyledons</taxon>
        <taxon>Gunneridae</taxon>
        <taxon>Pentapetalae</taxon>
        <taxon>asterids</taxon>
        <taxon>campanulids</taxon>
        <taxon>Asterales</taxon>
        <taxon>Asteraceae</taxon>
        <taxon>Asteroideae</taxon>
        <taxon>Anthemideae</taxon>
        <taxon>Anthemidinae</taxon>
        <taxon>Tanacetum</taxon>
    </lineage>
</organism>
<feature type="compositionally biased region" description="Polar residues" evidence="2">
    <location>
        <begin position="696"/>
        <end position="710"/>
    </location>
</feature>
<feature type="region of interest" description="Disordered" evidence="2">
    <location>
        <begin position="688"/>
        <end position="711"/>
    </location>
</feature>
<proteinExistence type="predicted"/>
<dbReference type="SMART" id="SM00343">
    <property type="entry name" value="ZnF_C2HC"/>
    <property type="match status" value="2"/>
</dbReference>
<feature type="region of interest" description="Disordered" evidence="2">
    <location>
        <begin position="613"/>
        <end position="645"/>
    </location>
</feature>